<organism evidence="2 3">
    <name type="scientific">Breoghania corrubedonensis</name>
    <dbReference type="NCBI Taxonomy" id="665038"/>
    <lineage>
        <taxon>Bacteria</taxon>
        <taxon>Pseudomonadati</taxon>
        <taxon>Pseudomonadota</taxon>
        <taxon>Alphaproteobacteria</taxon>
        <taxon>Hyphomicrobiales</taxon>
        <taxon>Stappiaceae</taxon>
        <taxon>Breoghania</taxon>
    </lineage>
</organism>
<comment type="caution">
    <text evidence="2">The sequence shown here is derived from an EMBL/GenBank/DDBJ whole genome shotgun (WGS) entry which is preliminary data.</text>
</comment>
<dbReference type="Proteomes" id="UP000244081">
    <property type="component" value="Unassembled WGS sequence"/>
</dbReference>
<feature type="domain" description="Flagellar protein FlgJ N-terminal" evidence="1">
    <location>
        <begin position="54"/>
        <end position="100"/>
    </location>
</feature>
<dbReference type="AlphaFoldDB" id="A0A2T5VDG4"/>
<proteinExistence type="predicted"/>
<sequence>MEANTTSLLSQPTLTSLKAAQAATLNGHGVSKDSKVNKVSKEFESQFLHQMIDSMFETIEGGGTFGDSNASQIWRGMLSQQYANSIVDAGGIGIADSVQRELIAMQEGTSQ</sequence>
<evidence type="ECO:0000313" key="2">
    <source>
        <dbReference type="EMBL" id="PTW61782.1"/>
    </source>
</evidence>
<dbReference type="Pfam" id="PF10135">
    <property type="entry name" value="Rod-binding"/>
    <property type="match status" value="1"/>
</dbReference>
<dbReference type="RefSeq" id="WP_107989610.1">
    <property type="nucleotide sequence ID" value="NZ_QAYG01000002.1"/>
</dbReference>
<dbReference type="EMBL" id="QAYG01000002">
    <property type="protein sequence ID" value="PTW61782.1"/>
    <property type="molecule type" value="Genomic_DNA"/>
</dbReference>
<dbReference type="OrthoDB" id="7862954at2"/>
<reference evidence="2 3" key="1">
    <citation type="submission" date="2018-04" db="EMBL/GenBank/DDBJ databases">
        <title>Genomic Encyclopedia of Archaeal and Bacterial Type Strains, Phase II (KMG-II): from individual species to whole genera.</title>
        <authorList>
            <person name="Goeker M."/>
        </authorList>
    </citation>
    <scope>NUCLEOTIDE SEQUENCE [LARGE SCALE GENOMIC DNA]</scope>
    <source>
        <strain evidence="2 3">DSM 23382</strain>
    </source>
</reference>
<keyword evidence="3" id="KW-1185">Reference proteome</keyword>
<accession>A0A2T5VDG4</accession>
<evidence type="ECO:0000313" key="3">
    <source>
        <dbReference type="Proteomes" id="UP000244081"/>
    </source>
</evidence>
<protein>
    <submittedName>
        <fullName evidence="2">Rod binding protein</fullName>
    </submittedName>
</protein>
<name>A0A2T5VDG4_9HYPH</name>
<gene>
    <name evidence="2" type="ORF">C8N35_102498</name>
</gene>
<dbReference type="InterPro" id="IPR019301">
    <property type="entry name" value="Flagellar_prot_FlgJ_N"/>
</dbReference>
<evidence type="ECO:0000259" key="1">
    <source>
        <dbReference type="Pfam" id="PF10135"/>
    </source>
</evidence>